<evidence type="ECO:0000256" key="1">
    <source>
        <dbReference type="SAM" id="SignalP"/>
    </source>
</evidence>
<reference evidence="2 3" key="1">
    <citation type="submission" date="2017-09" db="EMBL/GenBank/DDBJ databases">
        <title>Phase variable restriction modification systems are present in the genome sequences of periodontal pathogens Prevotella intermedia, Tannerella forsythia and Porphyromonas gingivalis.</title>
        <authorList>
            <person name="Haigh R.D."/>
            <person name="Crawford L."/>
            <person name="Ralph J."/>
            <person name="Wanford J."/>
            <person name="Vartoukian S.R."/>
            <person name="Hijazib K."/>
            <person name="Wade W."/>
            <person name="Oggioni M.R."/>
        </authorList>
    </citation>
    <scope>NUCLEOTIDE SEQUENCE [LARGE SCALE GENOMIC DNA]</scope>
    <source>
        <strain evidence="2 3">WW2834</strain>
    </source>
</reference>
<evidence type="ECO:0000313" key="3">
    <source>
        <dbReference type="Proteomes" id="UP000219058"/>
    </source>
</evidence>
<dbReference type="Pfam" id="PF22252">
    <property type="entry name" value="PNGase_F-II_N"/>
    <property type="match status" value="1"/>
</dbReference>
<dbReference type="RefSeq" id="WP_097550969.1">
    <property type="nucleotide sequence ID" value="NZ_NSLY01000032.1"/>
</dbReference>
<evidence type="ECO:0000313" key="2">
    <source>
        <dbReference type="EMBL" id="PDP59017.1"/>
    </source>
</evidence>
<proteinExistence type="predicted"/>
<keyword evidence="1" id="KW-0732">Signal</keyword>
<feature type="signal peptide" evidence="1">
    <location>
        <begin position="1"/>
        <end position="21"/>
    </location>
</feature>
<dbReference type="AlphaFoldDB" id="A0A2A6EDR7"/>
<organism evidence="2 3">
    <name type="scientific">Prevotella intermedia</name>
    <dbReference type="NCBI Taxonomy" id="28131"/>
    <lineage>
        <taxon>Bacteria</taxon>
        <taxon>Pseudomonadati</taxon>
        <taxon>Bacteroidota</taxon>
        <taxon>Bacteroidia</taxon>
        <taxon>Bacteroidales</taxon>
        <taxon>Prevotellaceae</taxon>
        <taxon>Prevotella</taxon>
    </lineage>
</organism>
<name>A0A2A6EDR7_PREIN</name>
<dbReference type="InterPro" id="IPR005901">
    <property type="entry name" value="GLPGLI"/>
</dbReference>
<protein>
    <submittedName>
        <fullName evidence="2">GLPGLI family protein</fullName>
    </submittedName>
</protein>
<comment type="caution">
    <text evidence="2">The sequence shown here is derived from an EMBL/GenBank/DDBJ whole genome shotgun (WGS) entry which is preliminary data.</text>
</comment>
<feature type="chain" id="PRO_5012630921" evidence="1">
    <location>
        <begin position="22"/>
        <end position="256"/>
    </location>
</feature>
<dbReference type="EMBL" id="NSLY01000032">
    <property type="protein sequence ID" value="PDP59017.1"/>
    <property type="molecule type" value="Genomic_DNA"/>
</dbReference>
<accession>A0A2A6EDR7</accession>
<gene>
    <name evidence="2" type="ORF">CLI71_10105</name>
</gene>
<dbReference type="Proteomes" id="UP000219058">
    <property type="component" value="Unassembled WGS sequence"/>
</dbReference>
<sequence length="256" mass="29704">MKPRSFLLVLFFMLNAAMCLAQETHVIEPAELEIVYSVKEQPHWDTYIFRCGRNVSQYFSQPALQSDKMLANDDPALFIIANERMKALDTPEYAKKYPVSTGRHDIIYRNFEEGVLKTYSRVFGSKYLIVEDITIPDWTMYEDSTITVLGMECKKATTNFRGRYWEVWYTEDIPISQGPWKLCGLPGMILKANCPDFMLIEAMGINNKNLEPVTFYNYLNYKYTPIERMEYLKKVHKPGVYPGGGSCDTIEIDDKK</sequence>
<dbReference type="NCBIfam" id="TIGR01200">
    <property type="entry name" value="GLPGLI"/>
    <property type="match status" value="1"/>
</dbReference>